<dbReference type="AlphaFoldDB" id="A0A8H3HMZ8"/>
<evidence type="ECO:0000256" key="9">
    <source>
        <dbReference type="ARBA" id="ARBA00023172"/>
    </source>
</evidence>
<evidence type="ECO:0008006" key="16">
    <source>
        <dbReference type="Google" id="ProtNLM"/>
    </source>
</evidence>
<keyword evidence="10" id="KW-0234">DNA repair</keyword>
<keyword evidence="5" id="KW-0255">Endonuclease</keyword>
<dbReference type="PANTHER" id="PTHR21077">
    <property type="entry name" value="EME1 PROTEIN"/>
    <property type="match status" value="1"/>
</dbReference>
<protein>
    <recommendedName>
        <fullName evidence="16">ERCC4 domain-containing protein</fullName>
    </recommendedName>
</protein>
<dbReference type="InterPro" id="IPR042530">
    <property type="entry name" value="EME1/EME2_C"/>
</dbReference>
<name>A0A8H3HMZ8_9AGAM</name>
<dbReference type="GO" id="GO:0046872">
    <property type="term" value="F:metal ion binding"/>
    <property type="evidence" value="ECO:0007669"/>
    <property type="project" value="UniProtKB-KW"/>
</dbReference>
<dbReference type="GO" id="GO:0000712">
    <property type="term" value="P:resolution of meiotic recombination intermediates"/>
    <property type="evidence" value="ECO:0007669"/>
    <property type="project" value="TreeGrafter"/>
</dbReference>
<evidence type="ECO:0000256" key="3">
    <source>
        <dbReference type="ARBA" id="ARBA00022722"/>
    </source>
</evidence>
<evidence type="ECO:0000256" key="8">
    <source>
        <dbReference type="ARBA" id="ARBA00022842"/>
    </source>
</evidence>
<keyword evidence="7" id="KW-0378">Hydrolase</keyword>
<keyword evidence="3" id="KW-0540">Nuclease</keyword>
<dbReference type="PANTHER" id="PTHR21077:SF5">
    <property type="entry name" value="CROSSOVER JUNCTION ENDONUCLEASE MMS4"/>
    <property type="match status" value="1"/>
</dbReference>
<evidence type="ECO:0000256" key="6">
    <source>
        <dbReference type="ARBA" id="ARBA00022763"/>
    </source>
</evidence>
<evidence type="ECO:0000256" key="5">
    <source>
        <dbReference type="ARBA" id="ARBA00022759"/>
    </source>
</evidence>
<evidence type="ECO:0000256" key="7">
    <source>
        <dbReference type="ARBA" id="ARBA00022801"/>
    </source>
</evidence>
<dbReference type="EMBL" id="CAJMWT010006973">
    <property type="protein sequence ID" value="CAE6521737.1"/>
    <property type="molecule type" value="Genomic_DNA"/>
</dbReference>
<evidence type="ECO:0000256" key="4">
    <source>
        <dbReference type="ARBA" id="ARBA00022723"/>
    </source>
</evidence>
<evidence type="ECO:0000256" key="11">
    <source>
        <dbReference type="ARBA" id="ARBA00023242"/>
    </source>
</evidence>
<dbReference type="GO" id="GO:0031573">
    <property type="term" value="P:mitotic intra-S DNA damage checkpoint signaling"/>
    <property type="evidence" value="ECO:0007669"/>
    <property type="project" value="TreeGrafter"/>
</dbReference>
<keyword evidence="12" id="KW-0469">Meiosis</keyword>
<proteinExistence type="predicted"/>
<dbReference type="Gene3D" id="1.10.150.670">
    <property type="entry name" value="Crossover junction endonuclease EME1, DNA-binding domain"/>
    <property type="match status" value="1"/>
</dbReference>
<comment type="caution">
    <text evidence="14">The sequence shown here is derived from an EMBL/GenBank/DDBJ whole genome shotgun (WGS) entry which is preliminary data.</text>
</comment>
<dbReference type="GO" id="GO:0031297">
    <property type="term" value="P:replication fork processing"/>
    <property type="evidence" value="ECO:0007669"/>
    <property type="project" value="TreeGrafter"/>
</dbReference>
<evidence type="ECO:0000313" key="14">
    <source>
        <dbReference type="EMBL" id="CAE6521737.1"/>
    </source>
</evidence>
<gene>
    <name evidence="14" type="ORF">RDB_LOCUS166335</name>
</gene>
<dbReference type="GO" id="GO:0005634">
    <property type="term" value="C:nucleus"/>
    <property type="evidence" value="ECO:0007669"/>
    <property type="project" value="UniProtKB-SubCell"/>
</dbReference>
<dbReference type="GO" id="GO:0008821">
    <property type="term" value="F:crossover junction DNA endonuclease activity"/>
    <property type="evidence" value="ECO:0007669"/>
    <property type="project" value="TreeGrafter"/>
</dbReference>
<keyword evidence="9" id="KW-0233">DNA recombination</keyword>
<reference evidence="14" key="1">
    <citation type="submission" date="2021-01" db="EMBL/GenBank/DDBJ databases">
        <authorList>
            <person name="Kaushik A."/>
        </authorList>
    </citation>
    <scope>NUCLEOTIDE SEQUENCE</scope>
    <source>
        <strain evidence="14">AG2-2IIIB</strain>
    </source>
</reference>
<feature type="compositionally biased region" description="Basic residues" evidence="13">
    <location>
        <begin position="1"/>
        <end position="11"/>
    </location>
</feature>
<keyword evidence="4" id="KW-0479">Metal-binding</keyword>
<comment type="cofactor">
    <cofactor evidence="1">
        <name>Mg(2+)</name>
        <dbReference type="ChEBI" id="CHEBI:18420"/>
    </cofactor>
</comment>
<dbReference type="GO" id="GO:0006302">
    <property type="term" value="P:double-strand break repair"/>
    <property type="evidence" value="ECO:0007669"/>
    <property type="project" value="TreeGrafter"/>
</dbReference>
<evidence type="ECO:0000256" key="2">
    <source>
        <dbReference type="ARBA" id="ARBA00004123"/>
    </source>
</evidence>
<organism evidence="14 15">
    <name type="scientific">Rhizoctonia solani</name>
    <dbReference type="NCBI Taxonomy" id="456999"/>
    <lineage>
        <taxon>Eukaryota</taxon>
        <taxon>Fungi</taxon>
        <taxon>Dikarya</taxon>
        <taxon>Basidiomycota</taxon>
        <taxon>Agaricomycotina</taxon>
        <taxon>Agaricomycetes</taxon>
        <taxon>Cantharellales</taxon>
        <taxon>Ceratobasidiaceae</taxon>
        <taxon>Rhizoctonia</taxon>
    </lineage>
</organism>
<accession>A0A8H3HMZ8</accession>
<keyword evidence="11" id="KW-0539">Nucleus</keyword>
<keyword evidence="6" id="KW-0227">DNA damage</keyword>
<dbReference type="InterPro" id="IPR033310">
    <property type="entry name" value="Mms4/EME1/EME2"/>
</dbReference>
<evidence type="ECO:0000256" key="12">
    <source>
        <dbReference type="ARBA" id="ARBA00023254"/>
    </source>
</evidence>
<dbReference type="Proteomes" id="UP000663843">
    <property type="component" value="Unassembled WGS sequence"/>
</dbReference>
<evidence type="ECO:0000313" key="15">
    <source>
        <dbReference type="Proteomes" id="UP000663843"/>
    </source>
</evidence>
<evidence type="ECO:0000256" key="10">
    <source>
        <dbReference type="ARBA" id="ARBA00023204"/>
    </source>
</evidence>
<dbReference type="GO" id="GO:0048476">
    <property type="term" value="C:Holliday junction resolvase complex"/>
    <property type="evidence" value="ECO:0007669"/>
    <property type="project" value="InterPro"/>
</dbReference>
<evidence type="ECO:0000256" key="13">
    <source>
        <dbReference type="SAM" id="MobiDB-lite"/>
    </source>
</evidence>
<comment type="subcellular location">
    <subcellularLocation>
        <location evidence="2">Nucleus</location>
    </subcellularLocation>
</comment>
<sequence length="314" mass="35865">MGAKPITRRRVPTPTNDPKPKGILKPSIQLQKGKDRAIDGNPKTLKASVKDNAKEQAKLQRDINKLVTDRRDTLKDFTIELSRAFESYSFVESLKQKFRRQHIARYDNKSKEWVPTTPHATLEELYVLFLSADTLVLVLLQEGVTEMLASLRRTYHLTTRSQIFIMVDGLDGYYKRKKGLHVEGAEDTAQWLFNITGDLGIRPHKRIQESFLPFCTNTRVKCGSSKMDTYKKMLQQIRNITESAADGIIGEAPTLRELFEGYAQEPDVDNRHDRLKEVIVSNKKDGTAKSRILNQALSKKVHDVFWGDDPLVLV</sequence>
<feature type="region of interest" description="Disordered" evidence="13">
    <location>
        <begin position="1"/>
        <end position="53"/>
    </location>
</feature>
<evidence type="ECO:0000256" key="1">
    <source>
        <dbReference type="ARBA" id="ARBA00001946"/>
    </source>
</evidence>
<keyword evidence="8" id="KW-0460">Magnesium</keyword>